<gene>
    <name evidence="2" type="ORF">FVP77_13700</name>
</gene>
<dbReference type="AlphaFoldDB" id="A0A5C8HWZ3"/>
<comment type="caution">
    <text evidence="2">The sequence shown here is derived from an EMBL/GenBank/DDBJ whole genome shotgun (WGS) entry which is preliminary data.</text>
</comment>
<keyword evidence="1" id="KW-0472">Membrane</keyword>
<feature type="transmembrane region" description="Helical" evidence="1">
    <location>
        <begin position="124"/>
        <end position="149"/>
    </location>
</feature>
<dbReference type="Proteomes" id="UP000321034">
    <property type="component" value="Unassembled WGS sequence"/>
</dbReference>
<feature type="transmembrane region" description="Helical" evidence="1">
    <location>
        <begin position="194"/>
        <end position="216"/>
    </location>
</feature>
<feature type="transmembrane region" description="Helical" evidence="1">
    <location>
        <begin position="277"/>
        <end position="297"/>
    </location>
</feature>
<protein>
    <submittedName>
        <fullName evidence="2">Cytochrome b/b6 domain-containing protein</fullName>
    </submittedName>
</protein>
<accession>A0A5C8HWZ3</accession>
<feature type="transmembrane region" description="Helical" evidence="1">
    <location>
        <begin position="237"/>
        <end position="257"/>
    </location>
</feature>
<evidence type="ECO:0000313" key="2">
    <source>
        <dbReference type="EMBL" id="TXK09930.1"/>
    </source>
</evidence>
<feature type="transmembrane region" description="Helical" evidence="1">
    <location>
        <begin position="71"/>
        <end position="96"/>
    </location>
</feature>
<dbReference type="InterPro" id="IPR016174">
    <property type="entry name" value="Di-haem_cyt_TM"/>
</dbReference>
<dbReference type="EMBL" id="VRSV01000002">
    <property type="protein sequence ID" value="TXK09930.1"/>
    <property type="molecule type" value="Genomic_DNA"/>
</dbReference>
<evidence type="ECO:0000313" key="3">
    <source>
        <dbReference type="Proteomes" id="UP000321034"/>
    </source>
</evidence>
<keyword evidence="1" id="KW-1133">Transmembrane helix</keyword>
<keyword evidence="3" id="KW-1185">Reference proteome</keyword>
<reference evidence="2 3" key="1">
    <citation type="submission" date="2019-08" db="EMBL/GenBank/DDBJ databases">
        <authorList>
            <person name="Dong K."/>
        </authorList>
    </citation>
    <scope>NUCLEOTIDE SEQUENCE [LARGE SCALE GENOMIC DNA]</scope>
    <source>
        <strain evidence="2 3">JCM14558</strain>
    </source>
</reference>
<dbReference type="Gene3D" id="1.20.950.20">
    <property type="entry name" value="Transmembrane di-heme cytochromes, Chain C"/>
    <property type="match status" value="1"/>
</dbReference>
<sequence length="324" mass="35727">MAAADRPGVNAPPGARRVALTRGQWVGVIVVGVVVLTSVAGLVVLGARALVAVDPVRGFLVDHPGEYALPAGAPVGIPAWLGWQHFFNTFLIVLIIRSGWQVRRQKRPIAFWSPRGEKRRKMSLTVWFHLALDVLWIANGVVYVALLFVSGQWMKIVPTSWEVFPNALAAGLQYATLDWPTHNGWVNYNSLQQLFYFTTVFIAAPAAIVTGARLSMFWPRTADRLNRLLPFDAARRVHVWTMIYFLVFIAVHVALVFATGALRNLNHMYASQDTVNWAGFGIFVASLVVLAAGWIAARPAVLIPIARLFGDVRVVPGSSQGRTR</sequence>
<keyword evidence="1" id="KW-0812">Transmembrane</keyword>
<dbReference type="SUPFAM" id="SSF81342">
    <property type="entry name" value="Transmembrane di-heme cytochromes"/>
    <property type="match status" value="1"/>
</dbReference>
<dbReference type="GO" id="GO:0022904">
    <property type="term" value="P:respiratory electron transport chain"/>
    <property type="evidence" value="ECO:0007669"/>
    <property type="project" value="InterPro"/>
</dbReference>
<proteinExistence type="predicted"/>
<name>A0A5C8HWZ3_9MICO</name>
<evidence type="ECO:0000256" key="1">
    <source>
        <dbReference type="SAM" id="Phobius"/>
    </source>
</evidence>
<organism evidence="2 3">
    <name type="scientific">Microbacterium hatanonis</name>
    <dbReference type="NCBI Taxonomy" id="404366"/>
    <lineage>
        <taxon>Bacteria</taxon>
        <taxon>Bacillati</taxon>
        <taxon>Actinomycetota</taxon>
        <taxon>Actinomycetes</taxon>
        <taxon>Micrococcales</taxon>
        <taxon>Microbacteriaceae</taxon>
        <taxon>Microbacterium</taxon>
    </lineage>
</organism>
<dbReference type="GO" id="GO:0016020">
    <property type="term" value="C:membrane"/>
    <property type="evidence" value="ECO:0007669"/>
    <property type="project" value="InterPro"/>
</dbReference>
<dbReference type="OrthoDB" id="9795587at2"/>
<feature type="transmembrane region" description="Helical" evidence="1">
    <location>
        <begin position="25"/>
        <end position="51"/>
    </location>
</feature>